<protein>
    <recommendedName>
        <fullName evidence="4">WH1 domain-containing protein</fullName>
    </recommendedName>
</protein>
<dbReference type="GO" id="GO:0006357">
    <property type="term" value="P:regulation of transcription by RNA polymerase II"/>
    <property type="evidence" value="ECO:0007669"/>
    <property type="project" value="InterPro"/>
</dbReference>
<gene>
    <name evidence="2" type="ORF">GSLYS_00021555001</name>
</gene>
<feature type="compositionally biased region" description="Basic residues" evidence="1">
    <location>
        <begin position="303"/>
        <end position="320"/>
    </location>
</feature>
<dbReference type="GO" id="GO:0003700">
    <property type="term" value="F:DNA-binding transcription factor activity"/>
    <property type="evidence" value="ECO:0007669"/>
    <property type="project" value="InterPro"/>
</dbReference>
<name>A0AAV2INM5_LYMST</name>
<feature type="region of interest" description="Disordered" evidence="1">
    <location>
        <begin position="167"/>
        <end position="203"/>
    </location>
</feature>
<feature type="compositionally biased region" description="Polar residues" evidence="1">
    <location>
        <begin position="365"/>
        <end position="381"/>
    </location>
</feature>
<feature type="region of interest" description="Disordered" evidence="1">
    <location>
        <begin position="300"/>
        <end position="322"/>
    </location>
</feature>
<dbReference type="EMBL" id="CAXITT010001232">
    <property type="protein sequence ID" value="CAL1548238.1"/>
    <property type="molecule type" value="Genomic_DNA"/>
</dbReference>
<accession>A0AAV2INM5</accession>
<feature type="region of interest" description="Disordered" evidence="1">
    <location>
        <begin position="341"/>
        <end position="381"/>
    </location>
</feature>
<evidence type="ECO:0008006" key="4">
    <source>
        <dbReference type="Google" id="ProtNLM"/>
    </source>
</evidence>
<evidence type="ECO:0000313" key="3">
    <source>
        <dbReference type="Proteomes" id="UP001497497"/>
    </source>
</evidence>
<reference evidence="2 3" key="1">
    <citation type="submission" date="2024-04" db="EMBL/GenBank/DDBJ databases">
        <authorList>
            <consortium name="Genoscope - CEA"/>
            <person name="William W."/>
        </authorList>
    </citation>
    <scope>NUCLEOTIDE SEQUENCE [LARGE SCALE GENOMIC DNA]</scope>
</reference>
<keyword evidence="3" id="KW-1185">Reference proteome</keyword>
<dbReference type="PANTHER" id="PTHR20338">
    <property type="entry name" value="NUCLEAR RESPIRATORY FACTOR 1"/>
    <property type="match status" value="1"/>
</dbReference>
<organism evidence="2 3">
    <name type="scientific">Lymnaea stagnalis</name>
    <name type="common">Great pond snail</name>
    <name type="synonym">Helix stagnalis</name>
    <dbReference type="NCBI Taxonomy" id="6523"/>
    <lineage>
        <taxon>Eukaryota</taxon>
        <taxon>Metazoa</taxon>
        <taxon>Spiralia</taxon>
        <taxon>Lophotrochozoa</taxon>
        <taxon>Mollusca</taxon>
        <taxon>Gastropoda</taxon>
        <taxon>Heterobranchia</taxon>
        <taxon>Euthyneura</taxon>
        <taxon>Panpulmonata</taxon>
        <taxon>Hygrophila</taxon>
        <taxon>Lymnaeoidea</taxon>
        <taxon>Lymnaeidae</taxon>
        <taxon>Lymnaea</taxon>
    </lineage>
</organism>
<dbReference type="Gene3D" id="2.30.29.30">
    <property type="entry name" value="Pleckstrin-homology domain (PH domain)/Phosphotyrosine-binding domain (PTB)"/>
    <property type="match status" value="1"/>
</dbReference>
<evidence type="ECO:0000256" key="1">
    <source>
        <dbReference type="SAM" id="MobiDB-lite"/>
    </source>
</evidence>
<sequence length="381" mass="41597">MSATKLSRVEISGPVLQSATSVRVSPAFKDGIVYSSTGNLLGQQDQNKQHPSLTPEEEALLRLQNKYASPDNLSPPIMNAQLSIANIEADAVRSNGGSSTFSDTSSDLSDITTSVPSAGSAFVLPLVVGISEEDINQVEMFYRSHKTEVRVCKSLANLYVSAPKIPERPTIPQSTLSNKDRKSKTISDSSAPKSPDPADINKDEWEFSKTGVPVLVLDSGEHLRERRLNIILAEKGTGFTLWQDQINHMTRYSTPHTNFHTITLSTDSTRLVGLSFDEGNAATEFADAFRSLTSNPDDDLLKLSKKKKKEKKPKQKYKPPKKVDISQPCCFVHVTKLERPDLMSGLFPPPPSGADLDKLGMTRAMSESSGISECSTNPSDT</sequence>
<dbReference type="Proteomes" id="UP001497497">
    <property type="component" value="Unassembled WGS sequence"/>
</dbReference>
<comment type="caution">
    <text evidence="2">The sequence shown here is derived from an EMBL/GenBank/DDBJ whole genome shotgun (WGS) entry which is preliminary data.</text>
</comment>
<dbReference type="InterPro" id="IPR039142">
    <property type="entry name" value="NRF1/Ewg"/>
</dbReference>
<evidence type="ECO:0000313" key="2">
    <source>
        <dbReference type="EMBL" id="CAL1548238.1"/>
    </source>
</evidence>
<dbReference type="AlphaFoldDB" id="A0AAV2INM5"/>
<proteinExistence type="predicted"/>
<dbReference type="InterPro" id="IPR011993">
    <property type="entry name" value="PH-like_dom_sf"/>
</dbReference>